<comment type="subcellular location">
    <subcellularLocation>
        <location evidence="1">Nucleus</location>
    </subcellularLocation>
</comment>
<comment type="caution">
    <text evidence="4">The sequence shown here is derived from an EMBL/GenBank/DDBJ whole genome shotgun (WGS) entry which is preliminary data.</text>
</comment>
<feature type="domain" description="Chromo" evidence="3">
    <location>
        <begin position="76"/>
        <end position="131"/>
    </location>
</feature>
<dbReference type="Pfam" id="PF01393">
    <property type="entry name" value="Chromo_shadow"/>
    <property type="match status" value="1"/>
</dbReference>
<dbReference type="CDD" id="cd00034">
    <property type="entry name" value="CSD"/>
    <property type="match status" value="1"/>
</dbReference>
<gene>
    <name evidence="4" type="primary">Cbx1</name>
    <name evidence="4" type="ORF">Bhyg_16751</name>
</gene>
<keyword evidence="2" id="KW-0539">Nucleus</keyword>
<evidence type="ECO:0000313" key="4">
    <source>
        <dbReference type="EMBL" id="KAJ6633718.1"/>
    </source>
</evidence>
<evidence type="ECO:0000256" key="2">
    <source>
        <dbReference type="ARBA" id="ARBA00023242"/>
    </source>
</evidence>
<dbReference type="GO" id="GO:0005634">
    <property type="term" value="C:nucleus"/>
    <property type="evidence" value="ECO:0007669"/>
    <property type="project" value="UniProtKB-SubCell"/>
</dbReference>
<dbReference type="PANTHER" id="PTHR22812">
    <property type="entry name" value="CHROMOBOX PROTEIN"/>
    <property type="match status" value="1"/>
</dbReference>
<organism evidence="4 5">
    <name type="scientific">Pseudolycoriella hygida</name>
    <dbReference type="NCBI Taxonomy" id="35572"/>
    <lineage>
        <taxon>Eukaryota</taxon>
        <taxon>Metazoa</taxon>
        <taxon>Ecdysozoa</taxon>
        <taxon>Arthropoda</taxon>
        <taxon>Hexapoda</taxon>
        <taxon>Insecta</taxon>
        <taxon>Pterygota</taxon>
        <taxon>Neoptera</taxon>
        <taxon>Endopterygota</taxon>
        <taxon>Diptera</taxon>
        <taxon>Nematocera</taxon>
        <taxon>Sciaroidea</taxon>
        <taxon>Sciaridae</taxon>
        <taxon>Pseudolycoriella</taxon>
    </lineage>
</organism>
<dbReference type="Gene3D" id="2.40.50.40">
    <property type="match status" value="2"/>
</dbReference>
<evidence type="ECO:0000259" key="3">
    <source>
        <dbReference type="PROSITE" id="PS50013"/>
    </source>
</evidence>
<dbReference type="PROSITE" id="PS50013">
    <property type="entry name" value="CHROMO_2"/>
    <property type="match status" value="1"/>
</dbReference>
<accession>A0A9Q0MLB7</accession>
<dbReference type="AlphaFoldDB" id="A0A9Q0MLB7"/>
<dbReference type="InterPro" id="IPR008251">
    <property type="entry name" value="Chromo_shadow_dom"/>
</dbReference>
<keyword evidence="5" id="KW-1185">Reference proteome</keyword>
<dbReference type="CDD" id="cd00024">
    <property type="entry name" value="CD_CSD"/>
    <property type="match status" value="1"/>
</dbReference>
<proteinExistence type="predicted"/>
<dbReference type="InterPro" id="IPR016197">
    <property type="entry name" value="Chromo-like_dom_sf"/>
</dbReference>
<evidence type="ECO:0000256" key="1">
    <source>
        <dbReference type="ARBA" id="ARBA00004123"/>
    </source>
</evidence>
<dbReference type="EMBL" id="WJQU01001782">
    <property type="protein sequence ID" value="KAJ6633718.1"/>
    <property type="molecule type" value="Genomic_DNA"/>
</dbReference>
<evidence type="ECO:0000313" key="5">
    <source>
        <dbReference type="Proteomes" id="UP001151699"/>
    </source>
</evidence>
<sequence length="131" mass="15564">MPTKRKNKGKEKTRDSVVFPRILGQRVRGEKTYFKVEWKGQLLHTWELEENLNPQSVAEFKKRNAEKVVVGGEQNLEPEAIIGMYEVKDERMFKMKWKGTNRTDFIPLNEAKLKCPQEVIKYYETKIVWCE</sequence>
<dbReference type="InterPro" id="IPR000953">
    <property type="entry name" value="Chromo/chromo_shadow_dom"/>
</dbReference>
<name>A0A9Q0MLB7_9DIPT</name>
<protein>
    <submittedName>
        <fullName evidence="4">Chromobox protein like 1</fullName>
    </submittedName>
</protein>
<dbReference type="GO" id="GO:0005694">
    <property type="term" value="C:chromosome"/>
    <property type="evidence" value="ECO:0007669"/>
    <property type="project" value="UniProtKB-ARBA"/>
</dbReference>
<reference evidence="4" key="1">
    <citation type="submission" date="2022-07" db="EMBL/GenBank/DDBJ databases">
        <authorList>
            <person name="Trinca V."/>
            <person name="Uliana J.V.C."/>
            <person name="Torres T.T."/>
            <person name="Ward R.J."/>
            <person name="Monesi N."/>
        </authorList>
    </citation>
    <scope>NUCLEOTIDE SEQUENCE</scope>
    <source>
        <strain evidence="4">HSMRA1968</strain>
        <tissue evidence="4">Whole embryos</tissue>
    </source>
</reference>
<dbReference type="OrthoDB" id="7782450at2759"/>
<dbReference type="SMART" id="SM00300">
    <property type="entry name" value="ChSh"/>
    <property type="match status" value="1"/>
</dbReference>
<dbReference type="SUPFAM" id="SSF54160">
    <property type="entry name" value="Chromo domain-like"/>
    <property type="match status" value="2"/>
</dbReference>
<dbReference type="Proteomes" id="UP001151699">
    <property type="component" value="Unassembled WGS sequence"/>
</dbReference>
<dbReference type="InterPro" id="IPR051219">
    <property type="entry name" value="Heterochromatin_chromo-domain"/>
</dbReference>